<proteinExistence type="predicted"/>
<accession>A0A4Y2L643</accession>
<dbReference type="Proteomes" id="UP000499080">
    <property type="component" value="Unassembled WGS sequence"/>
</dbReference>
<name>A0A4Y2L643_ARAVE</name>
<sequence length="115" mass="13126">MATSGSYPKDRLILIRSKFEESPWTAWNCELEPSAATETGTASRNGKIRRSLKKYLVFRTSLHWDSCRRTRPITAATDQSTLTLEVIVESFASGMQIESVRYIKFQNYIIFRGVG</sequence>
<evidence type="ECO:0000313" key="1">
    <source>
        <dbReference type="EMBL" id="GBN09889.1"/>
    </source>
</evidence>
<gene>
    <name evidence="1" type="ORF">AVEN_198658_1</name>
</gene>
<evidence type="ECO:0000313" key="2">
    <source>
        <dbReference type="Proteomes" id="UP000499080"/>
    </source>
</evidence>
<comment type="caution">
    <text evidence="1">The sequence shown here is derived from an EMBL/GenBank/DDBJ whole genome shotgun (WGS) entry which is preliminary data.</text>
</comment>
<reference evidence="1 2" key="1">
    <citation type="journal article" date="2019" name="Sci. Rep.">
        <title>Orb-weaving spider Araneus ventricosus genome elucidates the spidroin gene catalogue.</title>
        <authorList>
            <person name="Kono N."/>
            <person name="Nakamura H."/>
            <person name="Ohtoshi R."/>
            <person name="Moran D.A.P."/>
            <person name="Shinohara A."/>
            <person name="Yoshida Y."/>
            <person name="Fujiwara M."/>
            <person name="Mori M."/>
            <person name="Tomita M."/>
            <person name="Arakawa K."/>
        </authorList>
    </citation>
    <scope>NUCLEOTIDE SEQUENCE [LARGE SCALE GENOMIC DNA]</scope>
</reference>
<dbReference type="EMBL" id="BGPR01005403">
    <property type="protein sequence ID" value="GBN09889.1"/>
    <property type="molecule type" value="Genomic_DNA"/>
</dbReference>
<dbReference type="AlphaFoldDB" id="A0A4Y2L643"/>
<keyword evidence="2" id="KW-1185">Reference proteome</keyword>
<protein>
    <submittedName>
        <fullName evidence="1">Uncharacterized protein</fullName>
    </submittedName>
</protein>
<organism evidence="1 2">
    <name type="scientific">Araneus ventricosus</name>
    <name type="common">Orbweaver spider</name>
    <name type="synonym">Epeira ventricosa</name>
    <dbReference type="NCBI Taxonomy" id="182803"/>
    <lineage>
        <taxon>Eukaryota</taxon>
        <taxon>Metazoa</taxon>
        <taxon>Ecdysozoa</taxon>
        <taxon>Arthropoda</taxon>
        <taxon>Chelicerata</taxon>
        <taxon>Arachnida</taxon>
        <taxon>Araneae</taxon>
        <taxon>Araneomorphae</taxon>
        <taxon>Entelegynae</taxon>
        <taxon>Araneoidea</taxon>
        <taxon>Araneidae</taxon>
        <taxon>Araneus</taxon>
    </lineage>
</organism>